<dbReference type="OrthoDB" id="9952231at2"/>
<evidence type="ECO:0008006" key="3">
    <source>
        <dbReference type="Google" id="ProtNLM"/>
    </source>
</evidence>
<accession>A0A540WM54</accession>
<dbReference type="EMBL" id="VIFM01000339">
    <property type="protein sequence ID" value="TQF09494.1"/>
    <property type="molecule type" value="Genomic_DNA"/>
</dbReference>
<dbReference type="Proteomes" id="UP000315369">
    <property type="component" value="Unassembled WGS sequence"/>
</dbReference>
<sequence>MPYKFLKQPKTPPDSKLCGFYALYHFTNGGLTRDEFIQKATQHYETALGLPNKEAQEMVMDGNDPSVLGLYGLAQSDADTLKKRGVGVIADTTRGHFFTVRQENGIWSSYDSYNHDAAKAYPSFEALQKAEIGNSQIWV</sequence>
<name>A0A540WM54_9BACT</name>
<dbReference type="RefSeq" id="WP_141648679.1">
    <property type="nucleotide sequence ID" value="NZ_VIFM01000339.1"/>
</dbReference>
<dbReference type="AlphaFoldDB" id="A0A540WM54"/>
<keyword evidence="2" id="KW-1185">Reference proteome</keyword>
<protein>
    <recommendedName>
        <fullName evidence="3">Peptidase C39-like domain-containing protein</fullName>
    </recommendedName>
</protein>
<proteinExistence type="predicted"/>
<evidence type="ECO:0000313" key="2">
    <source>
        <dbReference type="Proteomes" id="UP000315369"/>
    </source>
</evidence>
<comment type="caution">
    <text evidence="1">The sequence shown here is derived from an EMBL/GenBank/DDBJ whole genome shotgun (WGS) entry which is preliminary data.</text>
</comment>
<gene>
    <name evidence="1" type="ORF">FJV41_44305</name>
</gene>
<organism evidence="1 2">
    <name type="scientific">Myxococcus llanfairpwllgwyngyllgogerychwyrndrobwllllantysiliogogogochensis</name>
    <dbReference type="NCBI Taxonomy" id="2590453"/>
    <lineage>
        <taxon>Bacteria</taxon>
        <taxon>Pseudomonadati</taxon>
        <taxon>Myxococcota</taxon>
        <taxon>Myxococcia</taxon>
        <taxon>Myxococcales</taxon>
        <taxon>Cystobacterineae</taxon>
        <taxon>Myxococcaceae</taxon>
        <taxon>Myxococcus</taxon>
    </lineage>
</organism>
<evidence type="ECO:0000313" key="1">
    <source>
        <dbReference type="EMBL" id="TQF09494.1"/>
    </source>
</evidence>
<reference evidence="1 2" key="1">
    <citation type="submission" date="2019-06" db="EMBL/GenBank/DDBJ databases">
        <authorList>
            <person name="Livingstone P."/>
            <person name="Whitworth D."/>
        </authorList>
    </citation>
    <scope>NUCLEOTIDE SEQUENCE [LARGE SCALE GENOMIC DNA]</scope>
    <source>
        <strain evidence="1 2">AM401</strain>
    </source>
</reference>